<evidence type="ECO:0000313" key="3">
    <source>
        <dbReference type="Proteomes" id="UP000054302"/>
    </source>
</evidence>
<keyword evidence="3" id="KW-1185">Reference proteome</keyword>
<dbReference type="VEuPathDB" id="FungiDB:PV10_07279"/>
<organism evidence="2 3">
    <name type="scientific">Exophiala mesophila</name>
    <name type="common">Black yeast-like fungus</name>
    <dbReference type="NCBI Taxonomy" id="212818"/>
    <lineage>
        <taxon>Eukaryota</taxon>
        <taxon>Fungi</taxon>
        <taxon>Dikarya</taxon>
        <taxon>Ascomycota</taxon>
        <taxon>Pezizomycotina</taxon>
        <taxon>Eurotiomycetes</taxon>
        <taxon>Chaetothyriomycetidae</taxon>
        <taxon>Chaetothyriales</taxon>
        <taxon>Herpotrichiellaceae</taxon>
        <taxon>Exophiala</taxon>
    </lineage>
</organism>
<gene>
    <name evidence="2" type="ORF">PV10_07279</name>
</gene>
<dbReference type="Proteomes" id="UP000054302">
    <property type="component" value="Unassembled WGS sequence"/>
</dbReference>
<reference evidence="2 3" key="1">
    <citation type="submission" date="2015-01" db="EMBL/GenBank/DDBJ databases">
        <title>The Genome Sequence of Exophiala mesophila CBS40295.</title>
        <authorList>
            <consortium name="The Broad Institute Genomics Platform"/>
            <person name="Cuomo C."/>
            <person name="de Hoog S."/>
            <person name="Gorbushina A."/>
            <person name="Stielow B."/>
            <person name="Teixiera M."/>
            <person name="Abouelleil A."/>
            <person name="Chapman S.B."/>
            <person name="Priest M."/>
            <person name="Young S.K."/>
            <person name="Wortman J."/>
            <person name="Nusbaum C."/>
            <person name="Birren B."/>
        </authorList>
    </citation>
    <scope>NUCLEOTIDE SEQUENCE [LARGE SCALE GENOMIC DNA]</scope>
    <source>
        <strain evidence="2 3">CBS 40295</strain>
    </source>
</reference>
<evidence type="ECO:0000313" key="2">
    <source>
        <dbReference type="EMBL" id="KIV89921.1"/>
    </source>
</evidence>
<accession>A0A0D1XP94</accession>
<evidence type="ECO:0000256" key="1">
    <source>
        <dbReference type="SAM" id="MobiDB-lite"/>
    </source>
</evidence>
<dbReference type="AlphaFoldDB" id="A0A0D1XP94"/>
<dbReference type="HOGENOM" id="CLU_2223284_0_0_1"/>
<dbReference type="GeneID" id="27325124"/>
<feature type="region of interest" description="Disordered" evidence="1">
    <location>
        <begin position="83"/>
        <end position="106"/>
    </location>
</feature>
<name>A0A0D1XP94_EXOME</name>
<proteinExistence type="predicted"/>
<sequence length="106" mass="11751">MSDGELVVFGTSSDESKRCIRHRSLAKVWHVRGELVGRSSAQLPNLFLGDAKRWMINTTKRLLCQKAKDGLCLPKLRVANKVGSESLSEQTPRGGRKSGRRIADMA</sequence>
<dbReference type="RefSeq" id="XP_016221495.1">
    <property type="nucleotide sequence ID" value="XM_016372163.1"/>
</dbReference>
<dbReference type="EMBL" id="KN847524">
    <property type="protein sequence ID" value="KIV89921.1"/>
    <property type="molecule type" value="Genomic_DNA"/>
</dbReference>
<protein>
    <submittedName>
        <fullName evidence="2">Uncharacterized protein</fullName>
    </submittedName>
</protein>